<dbReference type="RefSeq" id="WP_076706304.1">
    <property type="nucleotide sequence ID" value="NZ_CP015096.1"/>
</dbReference>
<dbReference type="PROSITE" id="PS51459">
    <property type="entry name" value="FIDO"/>
    <property type="match status" value="1"/>
</dbReference>
<keyword evidence="3" id="KW-1185">Reference proteome</keyword>
<dbReference type="InterPro" id="IPR053737">
    <property type="entry name" value="Type_II_TA_Toxin"/>
</dbReference>
<name>A0A1P8V146_9RHOB</name>
<dbReference type="Gene3D" id="1.20.120.1870">
    <property type="entry name" value="Fic/DOC protein, Fido domain"/>
    <property type="match status" value="1"/>
</dbReference>
<keyword evidence="2" id="KW-0614">Plasmid</keyword>
<geneLocation type="plasmid" evidence="3">
    <name>ppaby8</name>
</geneLocation>
<proteinExistence type="predicted"/>
<feature type="domain" description="Fido" evidence="1">
    <location>
        <begin position="7"/>
        <end position="123"/>
    </location>
</feature>
<dbReference type="PIRSF" id="PIRSF018297">
    <property type="entry name" value="Doc"/>
    <property type="match status" value="1"/>
</dbReference>
<dbReference type="KEGG" id="paby:Ga0080574_TMP5077"/>
<dbReference type="InterPro" id="IPR036597">
    <property type="entry name" value="Fido-like_dom_sf"/>
</dbReference>
<accession>A0A1P8V146</accession>
<dbReference type="InterPro" id="IPR003812">
    <property type="entry name" value="Fido"/>
</dbReference>
<gene>
    <name evidence="2" type="ORF">Ga0080574_TMP5077</name>
</gene>
<evidence type="ECO:0000313" key="3">
    <source>
        <dbReference type="Proteomes" id="UP000187059"/>
    </source>
</evidence>
<dbReference type="EMBL" id="CP015096">
    <property type="protein sequence ID" value="APZ55359.1"/>
    <property type="molecule type" value="Genomic_DNA"/>
</dbReference>
<dbReference type="SUPFAM" id="SSF140931">
    <property type="entry name" value="Fic-like"/>
    <property type="match status" value="1"/>
</dbReference>
<dbReference type="GO" id="GO:0016301">
    <property type="term" value="F:kinase activity"/>
    <property type="evidence" value="ECO:0007669"/>
    <property type="project" value="InterPro"/>
</dbReference>
<organism evidence="2 3">
    <name type="scientific">Salipiger abyssi</name>
    <dbReference type="NCBI Taxonomy" id="1250539"/>
    <lineage>
        <taxon>Bacteria</taxon>
        <taxon>Pseudomonadati</taxon>
        <taxon>Pseudomonadota</taxon>
        <taxon>Alphaproteobacteria</taxon>
        <taxon>Rhodobacterales</taxon>
        <taxon>Roseobacteraceae</taxon>
        <taxon>Salipiger</taxon>
    </lineage>
</organism>
<dbReference type="AlphaFoldDB" id="A0A1P8V146"/>
<evidence type="ECO:0000259" key="1">
    <source>
        <dbReference type="PROSITE" id="PS51459"/>
    </source>
</evidence>
<reference evidence="2 3" key="1">
    <citation type="submission" date="2016-04" db="EMBL/GenBank/DDBJ databases">
        <title>Deep-sea bacteria in the southern Pacific.</title>
        <authorList>
            <person name="Tang K."/>
        </authorList>
    </citation>
    <scope>NUCLEOTIDE SEQUENCE [LARGE SCALE GENOMIC DNA]</scope>
    <source>
        <strain evidence="2 3">JLT2014</strain>
        <plasmid evidence="3">ppaby8</plasmid>
    </source>
</reference>
<dbReference type="PANTHER" id="PTHR39426">
    <property type="entry name" value="HOMOLOGY TO DEATH-ON-CURING PROTEIN OF PHAGE P1"/>
    <property type="match status" value="1"/>
</dbReference>
<dbReference type="OrthoDB" id="9802752at2"/>
<evidence type="ECO:0000313" key="2">
    <source>
        <dbReference type="EMBL" id="APZ55359.1"/>
    </source>
</evidence>
<dbReference type="PANTHER" id="PTHR39426:SF1">
    <property type="entry name" value="HOMOLOGY TO DEATH-ON-CURING PROTEIN OF PHAGE P1"/>
    <property type="match status" value="1"/>
</dbReference>
<dbReference type="Pfam" id="PF02661">
    <property type="entry name" value="Fic"/>
    <property type="match status" value="1"/>
</dbReference>
<sequence>MIEPIWIRRDVIDTMHDLQLVEHGGAAGIRDEGLLDSALAKPRNKHAYGEDNLCELAAAYAAGIARNHPYIDGNKRTAFLAAYVFLKINGLHLVASEVEAVQMTVDLAAGSLDETAFAAWLQANSQHK</sequence>
<protein>
    <submittedName>
        <fullName evidence="2">Death on curing protein</fullName>
    </submittedName>
</protein>
<dbReference type="Proteomes" id="UP000187059">
    <property type="component" value="Plasmid pPABY8"/>
</dbReference>
<dbReference type="NCBIfam" id="TIGR01550">
    <property type="entry name" value="DOC_P1"/>
    <property type="match status" value="1"/>
</dbReference>
<dbReference type="InterPro" id="IPR006440">
    <property type="entry name" value="Doc"/>
</dbReference>